<reference evidence="2 4" key="2">
    <citation type="submission" date="2017-08" db="EMBL/GenBank/DDBJ databases">
        <title>Capnocytophaga canis 17-158 assembly.</title>
        <authorList>
            <person name="Gulvik C.A."/>
        </authorList>
    </citation>
    <scope>NUCLEOTIDE SEQUENCE [LARGE SCALE GENOMIC DNA]</scope>
    <source>
        <strain evidence="2 4">17-158</strain>
    </source>
</reference>
<keyword evidence="3" id="KW-1185">Reference proteome</keyword>
<dbReference type="Proteomes" id="UP000045051">
    <property type="component" value="Unassembled WGS sequence"/>
</dbReference>
<evidence type="ECO:0000313" key="3">
    <source>
        <dbReference type="Proteomes" id="UP000045051"/>
    </source>
</evidence>
<dbReference type="InterPro" id="IPR011250">
    <property type="entry name" value="OMP/PagP_B-barrel"/>
</dbReference>
<dbReference type="AlphaFoldDB" id="A0A0B7IDA4"/>
<proteinExistence type="predicted"/>
<sequence length="163" mass="18261">MKRFFLVLILIGIGNVAYAQFKVGAHLGYGSYKNIGVGADVEYLLNDKWAAASDFNYYFSTGNGTAWDLNFNGHYYFYEAKQIKAFALTGLNHTRRNVETPKLTNAFGQEFQVEFPTFSSTTINIGIGANYELNDVLEVFSSLKYTISLLGGMNFTVGIKHKF</sequence>
<dbReference type="EMBL" id="CDOI01000176">
    <property type="protein sequence ID" value="CEN48674.1"/>
    <property type="molecule type" value="Genomic_DNA"/>
</dbReference>
<dbReference type="Proteomes" id="UP000265497">
    <property type="component" value="Unassembled WGS sequence"/>
</dbReference>
<dbReference type="RefSeq" id="WP_052458222.1">
    <property type="nucleotide sequence ID" value="NZ_CDOI01000176.1"/>
</dbReference>
<dbReference type="EMBL" id="NSDI01000007">
    <property type="protein sequence ID" value="RIY36150.1"/>
    <property type="molecule type" value="Genomic_DNA"/>
</dbReference>
<accession>A0A0B7IDA4</accession>
<evidence type="ECO:0000313" key="4">
    <source>
        <dbReference type="Proteomes" id="UP000265497"/>
    </source>
</evidence>
<name>A0A0B7IDA4_9FLAO</name>
<organism evidence="1 3">
    <name type="scientific">Capnocytophaga canis</name>
    <dbReference type="NCBI Taxonomy" id="1848903"/>
    <lineage>
        <taxon>Bacteria</taxon>
        <taxon>Pseudomonadati</taxon>
        <taxon>Bacteroidota</taxon>
        <taxon>Flavobacteriia</taxon>
        <taxon>Flavobacteriales</taxon>
        <taxon>Flavobacteriaceae</taxon>
        <taxon>Capnocytophaga</taxon>
    </lineage>
</organism>
<evidence type="ECO:0000313" key="1">
    <source>
        <dbReference type="EMBL" id="CEN48674.1"/>
    </source>
</evidence>
<gene>
    <name evidence="1" type="ORF">CCAND38_620003</name>
    <name evidence="2" type="ORF">CKY20_08400</name>
</gene>
<dbReference type="Gene3D" id="2.40.160.20">
    <property type="match status" value="1"/>
</dbReference>
<evidence type="ECO:0000313" key="2">
    <source>
        <dbReference type="EMBL" id="RIY36150.1"/>
    </source>
</evidence>
<reference evidence="1 3" key="1">
    <citation type="submission" date="2015-01" db="EMBL/GenBank/DDBJ databases">
        <authorList>
            <person name="Xiang T."/>
            <person name="Song Y."/>
            <person name="Huang L."/>
            <person name="Wang B."/>
            <person name="Wu P."/>
        </authorList>
    </citation>
    <scope>NUCLEOTIDE SEQUENCE [LARGE SCALE GENOMIC DNA]</scope>
    <source>
        <strain evidence="1 3">CcD38</strain>
    </source>
</reference>
<dbReference type="SUPFAM" id="SSF56925">
    <property type="entry name" value="OMPA-like"/>
    <property type="match status" value="1"/>
</dbReference>
<protein>
    <submittedName>
        <fullName evidence="1">Putative Opacity family porin protein</fullName>
    </submittedName>
</protein>